<protein>
    <recommendedName>
        <fullName evidence="2">DUF2188 domain-containing protein</fullName>
    </recommendedName>
</protein>
<dbReference type="EMBL" id="CP000091">
    <property type="protein sequence ID" value="AAZ63731.1"/>
    <property type="molecule type" value="Genomic_DNA"/>
</dbReference>
<proteinExistence type="predicted"/>
<organism evidence="1">
    <name type="scientific">Cupriavidus pinatubonensis (strain JMP 134 / LMG 1197)</name>
    <name type="common">Cupriavidus necator (strain JMP 134)</name>
    <dbReference type="NCBI Taxonomy" id="264198"/>
    <lineage>
        <taxon>Bacteria</taxon>
        <taxon>Pseudomonadati</taxon>
        <taxon>Pseudomonadota</taxon>
        <taxon>Betaproteobacteria</taxon>
        <taxon>Burkholderiales</taxon>
        <taxon>Burkholderiaceae</taxon>
        <taxon>Cupriavidus</taxon>
    </lineage>
</organism>
<dbReference type="HOGENOM" id="CLU_194388_0_0_4"/>
<sequence>MSSPNCYVRVFQTEAGQWSVRSDTPGTGDVDYPSQGDAITAGVHIAMAEGALLTIHAANDAKTKSEIDFAGCSAPRVASIAC</sequence>
<name>Q46T03_CUPPJ</name>
<dbReference type="STRING" id="264198.Reut_B4379"/>
<accession>Q46T03</accession>
<evidence type="ECO:0008006" key="2">
    <source>
        <dbReference type="Google" id="ProtNLM"/>
    </source>
</evidence>
<gene>
    <name evidence="1" type="ordered locus">Reut_B4379</name>
</gene>
<dbReference type="AlphaFoldDB" id="Q46T03"/>
<dbReference type="KEGG" id="reu:Reut_B4379"/>
<reference evidence="1" key="1">
    <citation type="submission" date="2005-08" db="EMBL/GenBank/DDBJ databases">
        <title>Complete sequence of chromosome 2 of Ralstonia eutropha JMP134.</title>
        <authorList>
            <person name="Copeland A."/>
            <person name="Lucas S."/>
            <person name="Lapidus A."/>
            <person name="Barry K."/>
            <person name="Detter J.C."/>
            <person name="Glavina T."/>
            <person name="Hammon N."/>
            <person name="Israni S."/>
            <person name="Pitluck S."/>
            <person name="Goltsman E."/>
            <person name="Martinez M."/>
            <person name="Schmutz J."/>
            <person name="Larimer F."/>
            <person name="Land M."/>
            <person name="Lykidis A."/>
            <person name="Richardson P."/>
        </authorList>
    </citation>
    <scope>NUCLEOTIDE SEQUENCE [LARGE SCALE GENOMIC DNA]</scope>
    <source>
        <strain evidence="1">JMP134</strain>
    </source>
</reference>
<evidence type="ECO:0000313" key="1">
    <source>
        <dbReference type="EMBL" id="AAZ63731.1"/>
    </source>
</evidence>